<feature type="region of interest" description="Disordered" evidence="1">
    <location>
        <begin position="54"/>
        <end position="107"/>
    </location>
</feature>
<dbReference type="HOGENOM" id="CLU_862028_0_0_1"/>
<feature type="compositionally biased region" description="Polar residues" evidence="1">
    <location>
        <begin position="63"/>
        <end position="96"/>
    </location>
</feature>
<protein>
    <submittedName>
        <fullName evidence="2">Uncharacterized protein</fullName>
    </submittedName>
</protein>
<sequence length="323" mass="34913">MDNMATISSEFSGIPSSNASNSFDLYSNLTNGGEMHDQHQQRILRPQKMMQHMRFPQCPDPNIPTTSPTPTQQFHHDNVSPTPNQVTPEKPSLSQSPPSPADSGVVADAKSDSIISQDLLHSFEQSENLDFMVNHKSPIPGMSFTASTISNEEKAQNSEAIFQPSDLNSLGLAPSAGFMSGLGNLDETESPAVPQSLAAIWAAPPPTSTVDDVLLQSFQQQQQLSSWPGQLSNGVSPNPPPGLYNTSLQNKLQQQNTAAQIQAIQQQLVMRRSQSTFMPQPGQLNRSTSHQPGAYLGMGGAGGKMNKPYSSWSNGQMLQGTWP</sequence>
<dbReference type="Proteomes" id="UP000007875">
    <property type="component" value="Unassembled WGS sequence"/>
</dbReference>
<keyword evidence="3" id="KW-1185">Reference proteome</keyword>
<reference evidence="3" key="1">
    <citation type="submission" date="2003-08" db="EMBL/GenBank/DDBJ databases">
        <authorList>
            <person name="Birren B."/>
            <person name="Nusbaum C."/>
            <person name="Abebe A."/>
            <person name="Abouelleil A."/>
            <person name="Adekoya E."/>
            <person name="Ait-zahra M."/>
            <person name="Allen N."/>
            <person name="Allen T."/>
            <person name="An P."/>
            <person name="Anderson M."/>
            <person name="Anderson S."/>
            <person name="Arachchi H."/>
            <person name="Armbruster J."/>
            <person name="Bachantsang P."/>
            <person name="Baldwin J."/>
            <person name="Barry A."/>
            <person name="Bayul T."/>
            <person name="Blitshsteyn B."/>
            <person name="Bloom T."/>
            <person name="Blye J."/>
            <person name="Boguslavskiy L."/>
            <person name="Borowsky M."/>
            <person name="Boukhgalter B."/>
            <person name="Brunache A."/>
            <person name="Butler J."/>
            <person name="Calixte N."/>
            <person name="Calvo S."/>
            <person name="Camarata J."/>
            <person name="Campo K."/>
            <person name="Chang J."/>
            <person name="Cheshatsang Y."/>
            <person name="Citroen M."/>
            <person name="Collymore A."/>
            <person name="Considine T."/>
            <person name="Cook A."/>
            <person name="Cooke P."/>
            <person name="Corum B."/>
            <person name="Cuomo C."/>
            <person name="David R."/>
            <person name="Dawoe T."/>
            <person name="Degray S."/>
            <person name="Dodge S."/>
            <person name="Dooley K."/>
            <person name="Dorje P."/>
            <person name="Dorjee K."/>
            <person name="Dorris L."/>
            <person name="Duffey N."/>
            <person name="Dupes A."/>
            <person name="Elkins T."/>
            <person name="Engels R."/>
            <person name="Erickson J."/>
            <person name="Farina A."/>
            <person name="Faro S."/>
            <person name="Ferreira P."/>
            <person name="Fischer H."/>
            <person name="Fitzgerald M."/>
            <person name="Foley K."/>
            <person name="Gage D."/>
            <person name="Galagan J."/>
            <person name="Gearin G."/>
            <person name="Gnerre S."/>
            <person name="Gnirke A."/>
            <person name="Goyette A."/>
            <person name="Graham J."/>
            <person name="Grandbois E."/>
            <person name="Gyaltsen K."/>
            <person name="Hafez N."/>
            <person name="Hagopian D."/>
            <person name="Hagos B."/>
            <person name="Hall J."/>
            <person name="Hatcher B."/>
            <person name="Heller A."/>
            <person name="Higgins H."/>
            <person name="Honan T."/>
            <person name="Horn A."/>
            <person name="Houde N."/>
            <person name="Hughes L."/>
            <person name="Hulme W."/>
            <person name="Husby E."/>
            <person name="Iliev I."/>
            <person name="Jaffe D."/>
            <person name="Jones C."/>
            <person name="Kamal M."/>
            <person name="Kamat A."/>
            <person name="Kamvysselis M."/>
            <person name="Karlsson E."/>
            <person name="Kells C."/>
            <person name="Kieu A."/>
            <person name="Kisner P."/>
            <person name="Kodira C."/>
            <person name="Kulbokas E."/>
            <person name="Labutti K."/>
            <person name="Lama D."/>
            <person name="Landers T."/>
            <person name="Leger J."/>
            <person name="Levine S."/>
            <person name="Lewis D."/>
            <person name="Lewis T."/>
            <person name="Lindblad-toh K."/>
            <person name="Liu X."/>
            <person name="Lokyitsang T."/>
            <person name="Lokyitsang Y."/>
            <person name="Lucien O."/>
            <person name="Lui A."/>
            <person name="Ma L.J."/>
            <person name="Mabbitt R."/>
            <person name="Macdonald J."/>
            <person name="Maclean C."/>
            <person name="Major J."/>
            <person name="Manning J."/>
            <person name="Marabella R."/>
            <person name="Maru K."/>
            <person name="Matthews C."/>
            <person name="Mauceli E."/>
            <person name="Mccarthy M."/>
            <person name="Mcdonough S."/>
            <person name="Mcghee T."/>
            <person name="Meldrim J."/>
            <person name="Meneus L."/>
            <person name="Mesirov J."/>
            <person name="Mihalev A."/>
            <person name="Mihova T."/>
            <person name="Mikkelsen T."/>
            <person name="Mlenga V."/>
            <person name="Moru K."/>
            <person name="Mozes J."/>
            <person name="Mulrain L."/>
            <person name="Munson G."/>
            <person name="Naylor J."/>
            <person name="Newes C."/>
            <person name="Nguyen C."/>
            <person name="Nguyen N."/>
            <person name="Nguyen T."/>
            <person name="Nicol R."/>
            <person name="Nielsen C."/>
            <person name="Nizzari M."/>
            <person name="Norbu C."/>
            <person name="Norbu N."/>
            <person name="O'donnell P."/>
            <person name="Okoawo O."/>
            <person name="O'leary S."/>
            <person name="Omotosho B."/>
            <person name="O'neill K."/>
            <person name="Osman S."/>
            <person name="Parker S."/>
            <person name="Perrin D."/>
            <person name="Phunkhang P."/>
            <person name="Piqani B."/>
            <person name="Purcell S."/>
            <person name="Rachupka T."/>
            <person name="Ramasamy U."/>
            <person name="Rameau R."/>
            <person name="Ray V."/>
            <person name="Raymond C."/>
            <person name="Retta R."/>
            <person name="Richardson S."/>
            <person name="Rise C."/>
            <person name="Rodriguez J."/>
            <person name="Rogers J."/>
            <person name="Rogov P."/>
            <person name="Rutman M."/>
            <person name="Schupbach R."/>
            <person name="Seaman C."/>
            <person name="Settipalli S."/>
            <person name="Sharpe T."/>
            <person name="Sheridan J."/>
            <person name="Sherpa N."/>
            <person name="Shi J."/>
            <person name="Smirnov S."/>
            <person name="Smith C."/>
            <person name="Sougnez C."/>
            <person name="Spencer B."/>
            <person name="Stalker J."/>
            <person name="Stange-thomann N."/>
            <person name="Stavropoulos S."/>
            <person name="Stetson K."/>
            <person name="Stone C."/>
            <person name="Stone S."/>
            <person name="Stubbs M."/>
            <person name="Talamas J."/>
            <person name="Tchuinga P."/>
            <person name="Tenzing P."/>
            <person name="Tesfaye S."/>
            <person name="Theodore J."/>
            <person name="Thoulutsang Y."/>
            <person name="Topham K."/>
            <person name="Towey S."/>
            <person name="Tsamla T."/>
            <person name="Tsomo N."/>
            <person name="Vallee D."/>
            <person name="Vassiliev H."/>
            <person name="Venkataraman V."/>
            <person name="Vinson J."/>
            <person name="Vo A."/>
            <person name="Wade C."/>
            <person name="Wang S."/>
            <person name="Wangchuk T."/>
            <person name="Wangdi T."/>
            <person name="Whittaker C."/>
            <person name="Wilkinson J."/>
            <person name="Wu Y."/>
            <person name="Wyman D."/>
            <person name="Yadav S."/>
            <person name="Yang S."/>
            <person name="Yang X."/>
            <person name="Yeager S."/>
            <person name="Yee E."/>
            <person name="Young G."/>
            <person name="Zainoun J."/>
            <person name="Zembeck L."/>
            <person name="Zimmer A."/>
            <person name="Zody M."/>
            <person name="Lander E."/>
        </authorList>
    </citation>
    <scope>NUCLEOTIDE SEQUENCE [LARGE SCALE GENOMIC DNA]</scope>
</reference>
<evidence type="ECO:0000313" key="3">
    <source>
        <dbReference type="Proteomes" id="UP000007875"/>
    </source>
</evidence>
<organism evidence="2 3">
    <name type="scientific">Ciona savignyi</name>
    <name type="common">Pacific transparent sea squirt</name>
    <dbReference type="NCBI Taxonomy" id="51511"/>
    <lineage>
        <taxon>Eukaryota</taxon>
        <taxon>Metazoa</taxon>
        <taxon>Chordata</taxon>
        <taxon>Tunicata</taxon>
        <taxon>Ascidiacea</taxon>
        <taxon>Phlebobranchia</taxon>
        <taxon>Cionidae</taxon>
        <taxon>Ciona</taxon>
    </lineage>
</organism>
<dbReference type="Ensembl" id="ENSCSAVT00000013562.1">
    <property type="protein sequence ID" value="ENSCSAVP00000013410.1"/>
    <property type="gene ID" value="ENSCSAVG00000007861.1"/>
</dbReference>
<dbReference type="InParanoid" id="H2Z748"/>
<evidence type="ECO:0000256" key="1">
    <source>
        <dbReference type="SAM" id="MobiDB-lite"/>
    </source>
</evidence>
<accession>H2Z748</accession>
<evidence type="ECO:0000313" key="2">
    <source>
        <dbReference type="Ensembl" id="ENSCSAVP00000013410.1"/>
    </source>
</evidence>
<reference evidence="2" key="3">
    <citation type="submission" date="2025-09" db="UniProtKB">
        <authorList>
            <consortium name="Ensembl"/>
        </authorList>
    </citation>
    <scope>IDENTIFICATION</scope>
</reference>
<feature type="region of interest" description="Disordered" evidence="1">
    <location>
        <begin position="1"/>
        <end position="21"/>
    </location>
</feature>
<dbReference type="AlphaFoldDB" id="H2Z748"/>
<name>H2Z748_CIOSA</name>
<reference evidence="2" key="2">
    <citation type="submission" date="2025-08" db="UniProtKB">
        <authorList>
            <consortium name="Ensembl"/>
        </authorList>
    </citation>
    <scope>IDENTIFICATION</scope>
</reference>
<dbReference type="GeneTree" id="ENSGT00660000097437"/>
<proteinExistence type="predicted"/>